<feature type="domain" description="PRC-barrel" evidence="2">
    <location>
        <begin position="182"/>
        <end position="240"/>
    </location>
</feature>
<dbReference type="Proteomes" id="UP001230156">
    <property type="component" value="Unassembled WGS sequence"/>
</dbReference>
<evidence type="ECO:0000259" key="2">
    <source>
        <dbReference type="Pfam" id="PF05239"/>
    </source>
</evidence>
<evidence type="ECO:0000256" key="1">
    <source>
        <dbReference type="SAM" id="SignalP"/>
    </source>
</evidence>
<dbReference type="PANTHER" id="PTHR36505:SF1">
    <property type="entry name" value="BLR1072 PROTEIN"/>
    <property type="match status" value="1"/>
</dbReference>
<dbReference type="EMBL" id="JAUYVI010000002">
    <property type="protein sequence ID" value="MDQ7247199.1"/>
    <property type="molecule type" value="Genomic_DNA"/>
</dbReference>
<name>A0ABU0YHK7_9PROT</name>
<dbReference type="InterPro" id="IPR011033">
    <property type="entry name" value="PRC_barrel-like_sf"/>
</dbReference>
<dbReference type="RefSeq" id="WP_379954603.1">
    <property type="nucleotide sequence ID" value="NZ_JAUYVI010000002.1"/>
</dbReference>
<comment type="caution">
    <text evidence="3">The sequence shown here is derived from an EMBL/GenBank/DDBJ whole genome shotgun (WGS) entry which is preliminary data.</text>
</comment>
<feature type="signal peptide" evidence="1">
    <location>
        <begin position="1"/>
        <end position="28"/>
    </location>
</feature>
<dbReference type="PANTHER" id="PTHR36505">
    <property type="entry name" value="BLR1072 PROTEIN"/>
    <property type="match status" value="1"/>
</dbReference>
<sequence>MNKMNLMNSGLLIGGLVTALAVAQPALAQDATTAPATKPAATSTNASTNLGVTAVDAGKLIGEDVVDNNGKTVGEIESVIVDTKGKVTSVVLDVSGWLEAEKRISVPWKDLKADADGNIHSSLTKESAQAAAGYSYSQDVNRGKVLNETGQVYATDGTQEPTTAATTAANNSRPAALNADGSINASKVVGVNVVNNANDTVGEISEVLLDDSGKVSGVVVDVGGFLGIGTHPVKLAWNQIKMTNKDGSLQAVVNMDKNALKEMPEYKASNG</sequence>
<protein>
    <submittedName>
        <fullName evidence="3">PRC-barrel domain-containing protein</fullName>
    </submittedName>
</protein>
<keyword evidence="1" id="KW-0732">Signal</keyword>
<feature type="chain" id="PRO_5046273850" evidence="1">
    <location>
        <begin position="29"/>
        <end position="271"/>
    </location>
</feature>
<dbReference type="SUPFAM" id="SSF50346">
    <property type="entry name" value="PRC-barrel domain"/>
    <property type="match status" value="2"/>
</dbReference>
<evidence type="ECO:0000313" key="4">
    <source>
        <dbReference type="Proteomes" id="UP001230156"/>
    </source>
</evidence>
<dbReference type="InterPro" id="IPR027275">
    <property type="entry name" value="PRC-brl_dom"/>
</dbReference>
<dbReference type="Gene3D" id="2.30.30.240">
    <property type="entry name" value="PRC-barrel domain"/>
    <property type="match status" value="2"/>
</dbReference>
<gene>
    <name evidence="3" type="ORF">Q8A70_05960</name>
</gene>
<dbReference type="Pfam" id="PF05239">
    <property type="entry name" value="PRC"/>
    <property type="match status" value="2"/>
</dbReference>
<keyword evidence="4" id="KW-1185">Reference proteome</keyword>
<organism evidence="3 4">
    <name type="scientific">Dongia sedimenti</name>
    <dbReference type="NCBI Taxonomy" id="3064282"/>
    <lineage>
        <taxon>Bacteria</taxon>
        <taxon>Pseudomonadati</taxon>
        <taxon>Pseudomonadota</taxon>
        <taxon>Alphaproteobacteria</taxon>
        <taxon>Rhodospirillales</taxon>
        <taxon>Dongiaceae</taxon>
        <taxon>Dongia</taxon>
    </lineage>
</organism>
<proteinExistence type="predicted"/>
<evidence type="ECO:0000313" key="3">
    <source>
        <dbReference type="EMBL" id="MDQ7247199.1"/>
    </source>
</evidence>
<reference evidence="4" key="1">
    <citation type="submission" date="2023-08" db="EMBL/GenBank/DDBJ databases">
        <title>Rhodospirillaceae gen. nov., a novel taxon isolated from the Yangtze River Yuezi River estuary sludge.</title>
        <authorList>
            <person name="Ruan L."/>
        </authorList>
    </citation>
    <scope>NUCLEOTIDE SEQUENCE [LARGE SCALE GENOMIC DNA]</scope>
    <source>
        <strain evidence="4">R-7</strain>
    </source>
</reference>
<feature type="domain" description="PRC-barrel" evidence="2">
    <location>
        <begin position="57"/>
        <end position="116"/>
    </location>
</feature>
<accession>A0ABU0YHK7</accession>